<gene>
    <name evidence="1" type="ORF">BaRGS_00038187</name>
</gene>
<dbReference type="Proteomes" id="UP001519460">
    <property type="component" value="Unassembled WGS sequence"/>
</dbReference>
<comment type="caution">
    <text evidence="1">The sequence shown here is derived from an EMBL/GenBank/DDBJ whole genome shotgun (WGS) entry which is preliminary data.</text>
</comment>
<sequence length="65" mass="7466">ESHGSTLSATRAVPEVLFVFPRVHRVCECGWEDRVQSPARILPQRQRSYRVGDETFLYTAARVAY</sequence>
<reference evidence="1 2" key="1">
    <citation type="journal article" date="2023" name="Sci. Data">
        <title>Genome assembly of the Korean intertidal mud-creeper Batillaria attramentaria.</title>
        <authorList>
            <person name="Patra A.K."/>
            <person name="Ho P.T."/>
            <person name="Jun S."/>
            <person name="Lee S.J."/>
            <person name="Kim Y."/>
            <person name="Won Y.J."/>
        </authorList>
    </citation>
    <scope>NUCLEOTIDE SEQUENCE [LARGE SCALE GENOMIC DNA]</scope>
    <source>
        <strain evidence="1">Wonlab-2016</strain>
    </source>
</reference>
<name>A0ABD0J6S9_9CAEN</name>
<dbReference type="EMBL" id="JACVVK020000604">
    <property type="protein sequence ID" value="KAK7463250.1"/>
    <property type="molecule type" value="Genomic_DNA"/>
</dbReference>
<feature type="non-terminal residue" evidence="1">
    <location>
        <position position="1"/>
    </location>
</feature>
<evidence type="ECO:0000313" key="2">
    <source>
        <dbReference type="Proteomes" id="UP001519460"/>
    </source>
</evidence>
<organism evidence="1 2">
    <name type="scientific">Batillaria attramentaria</name>
    <dbReference type="NCBI Taxonomy" id="370345"/>
    <lineage>
        <taxon>Eukaryota</taxon>
        <taxon>Metazoa</taxon>
        <taxon>Spiralia</taxon>
        <taxon>Lophotrochozoa</taxon>
        <taxon>Mollusca</taxon>
        <taxon>Gastropoda</taxon>
        <taxon>Caenogastropoda</taxon>
        <taxon>Sorbeoconcha</taxon>
        <taxon>Cerithioidea</taxon>
        <taxon>Batillariidae</taxon>
        <taxon>Batillaria</taxon>
    </lineage>
</organism>
<evidence type="ECO:0000313" key="1">
    <source>
        <dbReference type="EMBL" id="KAK7463250.1"/>
    </source>
</evidence>
<proteinExistence type="predicted"/>
<accession>A0ABD0J6S9</accession>
<keyword evidence="2" id="KW-1185">Reference proteome</keyword>
<dbReference type="AlphaFoldDB" id="A0ABD0J6S9"/>
<protein>
    <submittedName>
        <fullName evidence="1">Uncharacterized protein</fullName>
    </submittedName>
</protein>